<dbReference type="SMART" id="SM00054">
    <property type="entry name" value="EFh"/>
    <property type="match status" value="2"/>
</dbReference>
<evidence type="ECO:0000256" key="1">
    <source>
        <dbReference type="ARBA" id="ARBA00022837"/>
    </source>
</evidence>
<reference evidence="4 5" key="2">
    <citation type="submission" date="2024-05" db="EMBL/GenBank/DDBJ databases">
        <authorList>
            <person name="Chen Y."/>
            <person name="Shah S."/>
            <person name="Dougan E. K."/>
            <person name="Thang M."/>
            <person name="Chan C."/>
        </authorList>
    </citation>
    <scope>NUCLEOTIDE SEQUENCE [LARGE SCALE GENOMIC DNA]</scope>
</reference>
<dbReference type="PROSITE" id="PS00018">
    <property type="entry name" value="EF_HAND_1"/>
    <property type="match status" value="1"/>
</dbReference>
<reference evidence="3" key="1">
    <citation type="submission" date="2022-10" db="EMBL/GenBank/DDBJ databases">
        <authorList>
            <person name="Chen Y."/>
            <person name="Dougan E. K."/>
            <person name="Chan C."/>
            <person name="Rhodes N."/>
            <person name="Thang M."/>
        </authorList>
    </citation>
    <scope>NUCLEOTIDE SEQUENCE</scope>
</reference>
<dbReference type="PROSITE" id="PS50222">
    <property type="entry name" value="EF_HAND_2"/>
    <property type="match status" value="1"/>
</dbReference>
<dbReference type="GO" id="GO:0005509">
    <property type="term" value="F:calcium ion binding"/>
    <property type="evidence" value="ECO:0007669"/>
    <property type="project" value="InterPro"/>
</dbReference>
<keyword evidence="5" id="KW-1185">Reference proteome</keyword>
<dbReference type="Gene3D" id="1.10.238.10">
    <property type="entry name" value="EF-hand"/>
    <property type="match status" value="1"/>
</dbReference>
<feature type="domain" description="EF-hand" evidence="2">
    <location>
        <begin position="309"/>
        <end position="344"/>
    </location>
</feature>
<keyword evidence="1" id="KW-0106">Calcium</keyword>
<name>A0A9P1C0E3_9DINO</name>
<dbReference type="Proteomes" id="UP001152797">
    <property type="component" value="Unassembled WGS sequence"/>
</dbReference>
<gene>
    <name evidence="3" type="ORF">C1SCF055_LOCUS9600</name>
</gene>
<organism evidence="3">
    <name type="scientific">Cladocopium goreaui</name>
    <dbReference type="NCBI Taxonomy" id="2562237"/>
    <lineage>
        <taxon>Eukaryota</taxon>
        <taxon>Sar</taxon>
        <taxon>Alveolata</taxon>
        <taxon>Dinophyceae</taxon>
        <taxon>Suessiales</taxon>
        <taxon>Symbiodiniaceae</taxon>
        <taxon>Cladocopium</taxon>
    </lineage>
</organism>
<sequence>MSYAGRRLPVQDVKQFILPMADSFSFDYVSCKRPKATDPTLDPEEFQRFLRALSRRNSLDTKLRLQVLRSVSWMIFLKATQLRHLLGLFEDDFQAQCAAILFFRVVDMENEKIFRCGFDPLQLSLLQQSMGFVACFPYIQPDHWTIDLDLTRHDQRRVVSIMWSLAEKERMDNLSDIVYLSAEKVLLSTAEWTPPVSWCSVENVPTTGRIKVTYRGGKDTLSWSTRKKLCEQYGHWQLQCNHTDVNWWSSLNEAPVEVTQFLQLLLRRFKDFDQAFTFIDGVNGNGVINKKELTERVQRMGYKEFQGLQAVPLTQKVFRYLDPDSSGSISRKEWSTMMDLQKEVLQQLEDFALFLHREFPFARGRLQKIWPLIDRENLEQVPLNRFKAALKDELGFFASAGVLAEFLDTDKKGYVCCEDLQQLRRFGKDGRSLSFGELDDDARNLPQAHRSGTRRRSAL</sequence>
<evidence type="ECO:0000313" key="5">
    <source>
        <dbReference type="Proteomes" id="UP001152797"/>
    </source>
</evidence>
<evidence type="ECO:0000313" key="3">
    <source>
        <dbReference type="EMBL" id="CAI3981850.1"/>
    </source>
</evidence>
<evidence type="ECO:0000259" key="2">
    <source>
        <dbReference type="PROSITE" id="PS50222"/>
    </source>
</evidence>
<protein>
    <recommendedName>
        <fullName evidence="2">EF-hand domain-containing protein</fullName>
    </recommendedName>
</protein>
<dbReference type="EMBL" id="CAMXCT030000668">
    <property type="protein sequence ID" value="CAL4769162.1"/>
    <property type="molecule type" value="Genomic_DNA"/>
</dbReference>
<dbReference type="SUPFAM" id="SSF47473">
    <property type="entry name" value="EF-hand"/>
    <property type="match status" value="1"/>
</dbReference>
<dbReference type="EMBL" id="CAMXCT020000668">
    <property type="protein sequence ID" value="CAL1135225.1"/>
    <property type="molecule type" value="Genomic_DNA"/>
</dbReference>
<comment type="caution">
    <text evidence="3">The sequence shown here is derived from an EMBL/GenBank/DDBJ whole genome shotgun (WGS) entry which is preliminary data.</text>
</comment>
<dbReference type="InterPro" id="IPR011992">
    <property type="entry name" value="EF-hand-dom_pair"/>
</dbReference>
<dbReference type="AlphaFoldDB" id="A0A9P1C0E3"/>
<dbReference type="InterPro" id="IPR002048">
    <property type="entry name" value="EF_hand_dom"/>
</dbReference>
<proteinExistence type="predicted"/>
<dbReference type="OrthoDB" id="120976at2759"/>
<dbReference type="InterPro" id="IPR018247">
    <property type="entry name" value="EF_Hand_1_Ca_BS"/>
</dbReference>
<accession>A0A9P1C0E3</accession>
<dbReference type="CDD" id="cd00051">
    <property type="entry name" value="EFh"/>
    <property type="match status" value="1"/>
</dbReference>
<evidence type="ECO:0000313" key="4">
    <source>
        <dbReference type="EMBL" id="CAL4769162.1"/>
    </source>
</evidence>
<dbReference type="Pfam" id="PF13202">
    <property type="entry name" value="EF-hand_5"/>
    <property type="match status" value="1"/>
</dbReference>
<dbReference type="EMBL" id="CAMXCT010000668">
    <property type="protein sequence ID" value="CAI3981850.1"/>
    <property type="molecule type" value="Genomic_DNA"/>
</dbReference>